<dbReference type="PANTHER" id="PTHR31001">
    <property type="entry name" value="UNCHARACTERIZED TRANSCRIPTIONAL REGULATORY PROTEIN"/>
    <property type="match status" value="1"/>
</dbReference>
<dbReference type="EMBL" id="WHVB01000013">
    <property type="protein sequence ID" value="KAF8477840.1"/>
    <property type="molecule type" value="Genomic_DNA"/>
</dbReference>
<dbReference type="InterPro" id="IPR036864">
    <property type="entry name" value="Zn2-C6_fun-type_DNA-bd_sf"/>
</dbReference>
<dbReference type="GO" id="GO:0000981">
    <property type="term" value="F:DNA-binding transcription factor activity, RNA polymerase II-specific"/>
    <property type="evidence" value="ECO:0007669"/>
    <property type="project" value="InterPro"/>
</dbReference>
<dbReference type="InterPro" id="IPR001138">
    <property type="entry name" value="Zn2Cys6_DnaBD"/>
</dbReference>
<dbReference type="Gene3D" id="4.10.240.10">
    <property type="entry name" value="Zn(2)-C6 fungal-type DNA-binding domain"/>
    <property type="match status" value="1"/>
</dbReference>
<dbReference type="SUPFAM" id="SSF57701">
    <property type="entry name" value="Zn2/Cys6 DNA-binding domain"/>
    <property type="match status" value="1"/>
</dbReference>
<evidence type="ECO:0000259" key="5">
    <source>
        <dbReference type="PROSITE" id="PS50048"/>
    </source>
</evidence>
<feature type="region of interest" description="Disordered" evidence="4">
    <location>
        <begin position="684"/>
        <end position="728"/>
    </location>
</feature>
<dbReference type="CDD" id="cd00067">
    <property type="entry name" value="GAL4"/>
    <property type="match status" value="1"/>
</dbReference>
<feature type="compositionally biased region" description="Low complexity" evidence="4">
    <location>
        <begin position="809"/>
        <end position="822"/>
    </location>
</feature>
<dbReference type="GO" id="GO:0005634">
    <property type="term" value="C:nucleus"/>
    <property type="evidence" value="ECO:0007669"/>
    <property type="project" value="UniProtKB-SubCell"/>
</dbReference>
<dbReference type="PROSITE" id="PS51379">
    <property type="entry name" value="4FE4S_FER_2"/>
    <property type="match status" value="1"/>
</dbReference>
<evidence type="ECO:0000313" key="7">
    <source>
        <dbReference type="EMBL" id="KAF8477840.1"/>
    </source>
</evidence>
<name>A0A9P5MSU2_9AGAM</name>
<evidence type="ECO:0000259" key="6">
    <source>
        <dbReference type="PROSITE" id="PS51379"/>
    </source>
</evidence>
<evidence type="ECO:0000256" key="1">
    <source>
        <dbReference type="ARBA" id="ARBA00004123"/>
    </source>
</evidence>
<dbReference type="Proteomes" id="UP000759537">
    <property type="component" value="Unassembled WGS sequence"/>
</dbReference>
<feature type="compositionally biased region" description="Low complexity" evidence="4">
    <location>
        <begin position="704"/>
        <end position="719"/>
    </location>
</feature>
<evidence type="ECO:0000256" key="4">
    <source>
        <dbReference type="SAM" id="MobiDB-lite"/>
    </source>
</evidence>
<accession>A0A9P5MSU2</accession>
<gene>
    <name evidence="7" type="ORF">DFH94DRAFT_94507</name>
</gene>
<dbReference type="InterPro" id="IPR007219">
    <property type="entry name" value="XnlR_reg_dom"/>
</dbReference>
<dbReference type="Pfam" id="PF00172">
    <property type="entry name" value="Zn_clus"/>
    <property type="match status" value="1"/>
</dbReference>
<dbReference type="GO" id="GO:0008270">
    <property type="term" value="F:zinc ion binding"/>
    <property type="evidence" value="ECO:0007669"/>
    <property type="project" value="InterPro"/>
</dbReference>
<proteinExistence type="predicted"/>
<dbReference type="InterPro" id="IPR017896">
    <property type="entry name" value="4Fe4S_Fe-S-bd"/>
</dbReference>
<keyword evidence="3" id="KW-0539">Nucleus</keyword>
<dbReference type="CDD" id="cd12148">
    <property type="entry name" value="fungal_TF_MHR"/>
    <property type="match status" value="1"/>
</dbReference>
<dbReference type="SMART" id="SM00066">
    <property type="entry name" value="GAL4"/>
    <property type="match status" value="1"/>
</dbReference>
<feature type="domain" description="4Fe-4S ferredoxin-type" evidence="6">
    <location>
        <begin position="35"/>
        <end position="67"/>
    </location>
</feature>
<evidence type="ECO:0000256" key="3">
    <source>
        <dbReference type="ARBA" id="ARBA00023242"/>
    </source>
</evidence>
<keyword evidence="8" id="KW-1185">Reference proteome</keyword>
<dbReference type="SMART" id="SM00906">
    <property type="entry name" value="Fungal_trans"/>
    <property type="match status" value="1"/>
</dbReference>
<dbReference type="PROSITE" id="PS00463">
    <property type="entry name" value="ZN2_CY6_FUNGAL_1"/>
    <property type="match status" value="1"/>
</dbReference>
<dbReference type="InterPro" id="IPR050613">
    <property type="entry name" value="Sec_Metabolite_Reg"/>
</dbReference>
<sequence>MPPSGRSDGASSGKYREREWKRSHGAIACAECRRLKLKCDKNIPCTSCTRRGCASICPNGSLVTGQGTRFVLADTDRLHNKITEMSARIRQLEDALAVSHTTTSSDTHPLLQRDQLRIKSIIDLHSAIEQANEDQETTERDDGRVLDTFGTLALRDDGASTFYGRSAGHESLLLNEREFPEESPLSSGGLRPSILDDTPSDLPFPILEISASFPDAFIRLPLYALEAYLPSWPRASQLCNLYLEQAPWFFGAVKARQLHEELLPLYYVEARPLGVPPPTAPTPHDLALLFVIFCFGAVTDDALPPAPGNAEADRFYTLTRAAIALTPPTDRPPAVCTVQAFSLMAIYQGIVANQDSIESTWTLMGLATKLAQSIGLHRDCARWNLAPSETQKRRALFWELFITDCWQSLATGRLPTFSLPFVDCELPQDLEQLLTADGTPLVSFPHWKAQFGKLCVSEVVAGILTARPPKYSVIVDLDRKIRDMELPQYAVDPPPDGAPFSVVMQHFMPGNYRCLTLLYVHRAFFAQGLSDHPLDPLRGTYAPSILSGYRSACQIISNLRAAFAAFPKRVARFWVLWTHAFSASVILAMVPVRAPKSKMAQEALVELRSAYELFDSAAPFGGRAVKMLPIVKRHLEKAAESFNAAHTVSEPFATPKRDEFAVFSGMTSTMRAVTSAPLPLVCPSSVSSTPSPPEMHRTASESIPRPSQPAAPQSSLRPAGIETESPPWSQVHPALIDQLLSFESQIEPSPVAGGGYIYGPSAPSDSSRTHLQLQFSTSTGHESPSKLAYTQQALRGHPRSYDPQYSEGSSPASTTSDASTCAPHTAMQPQFARPLTPPPPDFRTRDPVLRQSGSLSLTDAWSQFMMQMDNPPVAAPQRPS</sequence>
<dbReference type="AlphaFoldDB" id="A0A9P5MSU2"/>
<organism evidence="7 8">
    <name type="scientific">Russula ochroleuca</name>
    <dbReference type="NCBI Taxonomy" id="152965"/>
    <lineage>
        <taxon>Eukaryota</taxon>
        <taxon>Fungi</taxon>
        <taxon>Dikarya</taxon>
        <taxon>Basidiomycota</taxon>
        <taxon>Agaricomycotina</taxon>
        <taxon>Agaricomycetes</taxon>
        <taxon>Russulales</taxon>
        <taxon>Russulaceae</taxon>
        <taxon>Russula</taxon>
    </lineage>
</organism>
<feature type="compositionally biased region" description="Polar residues" evidence="4">
    <location>
        <begin position="763"/>
        <end position="793"/>
    </location>
</feature>
<dbReference type="OrthoDB" id="424974at2759"/>
<evidence type="ECO:0000313" key="8">
    <source>
        <dbReference type="Proteomes" id="UP000759537"/>
    </source>
</evidence>
<dbReference type="GO" id="GO:0006351">
    <property type="term" value="P:DNA-templated transcription"/>
    <property type="evidence" value="ECO:0007669"/>
    <property type="project" value="InterPro"/>
</dbReference>
<keyword evidence="2" id="KW-0479">Metal-binding</keyword>
<reference evidence="7" key="2">
    <citation type="journal article" date="2020" name="Nat. Commun.">
        <title>Large-scale genome sequencing of mycorrhizal fungi provides insights into the early evolution of symbiotic traits.</title>
        <authorList>
            <person name="Miyauchi S."/>
            <person name="Kiss E."/>
            <person name="Kuo A."/>
            <person name="Drula E."/>
            <person name="Kohler A."/>
            <person name="Sanchez-Garcia M."/>
            <person name="Morin E."/>
            <person name="Andreopoulos B."/>
            <person name="Barry K.W."/>
            <person name="Bonito G."/>
            <person name="Buee M."/>
            <person name="Carver A."/>
            <person name="Chen C."/>
            <person name="Cichocki N."/>
            <person name="Clum A."/>
            <person name="Culley D."/>
            <person name="Crous P.W."/>
            <person name="Fauchery L."/>
            <person name="Girlanda M."/>
            <person name="Hayes R.D."/>
            <person name="Keri Z."/>
            <person name="LaButti K."/>
            <person name="Lipzen A."/>
            <person name="Lombard V."/>
            <person name="Magnuson J."/>
            <person name="Maillard F."/>
            <person name="Murat C."/>
            <person name="Nolan M."/>
            <person name="Ohm R.A."/>
            <person name="Pangilinan J."/>
            <person name="Pereira M.F."/>
            <person name="Perotto S."/>
            <person name="Peter M."/>
            <person name="Pfister S."/>
            <person name="Riley R."/>
            <person name="Sitrit Y."/>
            <person name="Stielow J.B."/>
            <person name="Szollosi G."/>
            <person name="Zifcakova L."/>
            <person name="Stursova M."/>
            <person name="Spatafora J.W."/>
            <person name="Tedersoo L."/>
            <person name="Vaario L.M."/>
            <person name="Yamada A."/>
            <person name="Yan M."/>
            <person name="Wang P."/>
            <person name="Xu J."/>
            <person name="Bruns T."/>
            <person name="Baldrian P."/>
            <person name="Vilgalys R."/>
            <person name="Dunand C."/>
            <person name="Henrissat B."/>
            <person name="Grigoriev I.V."/>
            <person name="Hibbett D."/>
            <person name="Nagy L.G."/>
            <person name="Martin F.M."/>
        </authorList>
    </citation>
    <scope>NUCLEOTIDE SEQUENCE</scope>
    <source>
        <strain evidence="7">Prilba</strain>
    </source>
</reference>
<evidence type="ECO:0000256" key="2">
    <source>
        <dbReference type="ARBA" id="ARBA00022723"/>
    </source>
</evidence>
<dbReference type="Pfam" id="PF04082">
    <property type="entry name" value="Fungal_trans"/>
    <property type="match status" value="1"/>
</dbReference>
<dbReference type="PROSITE" id="PS50048">
    <property type="entry name" value="ZN2_CY6_FUNGAL_2"/>
    <property type="match status" value="1"/>
</dbReference>
<comment type="subcellular location">
    <subcellularLocation>
        <location evidence="1">Nucleus</location>
    </subcellularLocation>
</comment>
<feature type="domain" description="Zn(2)-C6 fungal-type" evidence="5">
    <location>
        <begin position="28"/>
        <end position="57"/>
    </location>
</feature>
<feature type="region of interest" description="Disordered" evidence="4">
    <location>
        <begin position="753"/>
        <end position="855"/>
    </location>
</feature>
<protein>
    <submittedName>
        <fullName evidence="7">Fungal-specific transcription factor domain-containing protein</fullName>
    </submittedName>
</protein>
<comment type="caution">
    <text evidence="7">The sequence shown here is derived from an EMBL/GenBank/DDBJ whole genome shotgun (WGS) entry which is preliminary data.</text>
</comment>
<reference evidence="7" key="1">
    <citation type="submission" date="2019-10" db="EMBL/GenBank/DDBJ databases">
        <authorList>
            <consortium name="DOE Joint Genome Institute"/>
            <person name="Kuo A."/>
            <person name="Miyauchi S."/>
            <person name="Kiss E."/>
            <person name="Drula E."/>
            <person name="Kohler A."/>
            <person name="Sanchez-Garcia M."/>
            <person name="Andreopoulos B."/>
            <person name="Barry K.W."/>
            <person name="Bonito G."/>
            <person name="Buee M."/>
            <person name="Carver A."/>
            <person name="Chen C."/>
            <person name="Cichocki N."/>
            <person name="Clum A."/>
            <person name="Culley D."/>
            <person name="Crous P.W."/>
            <person name="Fauchery L."/>
            <person name="Girlanda M."/>
            <person name="Hayes R."/>
            <person name="Keri Z."/>
            <person name="LaButti K."/>
            <person name="Lipzen A."/>
            <person name="Lombard V."/>
            <person name="Magnuson J."/>
            <person name="Maillard F."/>
            <person name="Morin E."/>
            <person name="Murat C."/>
            <person name="Nolan M."/>
            <person name="Ohm R."/>
            <person name="Pangilinan J."/>
            <person name="Pereira M."/>
            <person name="Perotto S."/>
            <person name="Peter M."/>
            <person name="Riley R."/>
            <person name="Sitrit Y."/>
            <person name="Stielow B."/>
            <person name="Szollosi G."/>
            <person name="Zifcakova L."/>
            <person name="Stursova M."/>
            <person name="Spatafora J.W."/>
            <person name="Tedersoo L."/>
            <person name="Vaario L.-M."/>
            <person name="Yamada A."/>
            <person name="Yan M."/>
            <person name="Wang P."/>
            <person name="Xu J."/>
            <person name="Bruns T."/>
            <person name="Baldrian P."/>
            <person name="Vilgalys R."/>
            <person name="Henrissat B."/>
            <person name="Grigoriev I.V."/>
            <person name="Hibbett D."/>
            <person name="Nagy L.G."/>
            <person name="Martin F.M."/>
        </authorList>
    </citation>
    <scope>NUCLEOTIDE SEQUENCE</scope>
    <source>
        <strain evidence="7">Prilba</strain>
    </source>
</reference>
<dbReference type="GO" id="GO:0003677">
    <property type="term" value="F:DNA binding"/>
    <property type="evidence" value="ECO:0007669"/>
    <property type="project" value="InterPro"/>
</dbReference>
<dbReference type="PANTHER" id="PTHR31001:SF56">
    <property type="entry name" value="ZN(2)-C6 FUNGAL-TYPE DOMAIN-CONTAINING PROTEIN"/>
    <property type="match status" value="1"/>
</dbReference>